<comment type="subcellular location">
    <subcellularLocation>
        <location evidence="1">Cell membrane</location>
        <topology evidence="1">Multi-pass membrane protein</topology>
    </subcellularLocation>
</comment>
<dbReference type="EMBL" id="CP058579">
    <property type="protein sequence ID" value="QLG63863.1"/>
    <property type="molecule type" value="Genomic_DNA"/>
</dbReference>
<evidence type="ECO:0000256" key="1">
    <source>
        <dbReference type="ARBA" id="ARBA00004651"/>
    </source>
</evidence>
<feature type="domain" description="ABC3 transporter permease C-terminal" evidence="7">
    <location>
        <begin position="287"/>
        <end position="404"/>
    </location>
</feature>
<evidence type="ECO:0000256" key="6">
    <source>
        <dbReference type="SAM" id="Phobius"/>
    </source>
</evidence>
<dbReference type="InterPro" id="IPR025857">
    <property type="entry name" value="MacB_PCD"/>
</dbReference>
<evidence type="ECO:0000313" key="10">
    <source>
        <dbReference type="Proteomes" id="UP000509626"/>
    </source>
</evidence>
<dbReference type="OrthoDB" id="170372at2157"/>
<accession>A0A7D5QIU7</accession>
<keyword evidence="3 6" id="KW-0812">Transmembrane</keyword>
<gene>
    <name evidence="9" type="ORF">HUG12_19910</name>
</gene>
<feature type="transmembrane region" description="Helical" evidence="6">
    <location>
        <begin position="31"/>
        <end position="55"/>
    </location>
</feature>
<reference evidence="9 10" key="1">
    <citation type="submission" date="2020-06" db="EMBL/GenBank/DDBJ databases">
        <title>NJ-3-1, isolated from saline soil.</title>
        <authorList>
            <person name="Cui H.L."/>
            <person name="Shi X."/>
        </authorList>
    </citation>
    <scope>NUCLEOTIDE SEQUENCE [LARGE SCALE GENOMIC DNA]</scope>
    <source>
        <strain evidence="9 10">NJ-3-1</strain>
    </source>
</reference>
<dbReference type="KEGG" id="halu:HUG12_19910"/>
<dbReference type="InterPro" id="IPR051125">
    <property type="entry name" value="ABC-4/HrtB_transporter"/>
</dbReference>
<keyword evidence="2" id="KW-1003">Cell membrane</keyword>
<dbReference type="Pfam" id="PF12704">
    <property type="entry name" value="MacB_PCD"/>
    <property type="match status" value="1"/>
</dbReference>
<feature type="transmembrane region" description="Helical" evidence="6">
    <location>
        <begin position="337"/>
        <end position="362"/>
    </location>
</feature>
<sequence length="411" mass="41449">MPRRLRRRAALLALGVRRVVGRTLVVSPRRFLSSVLAVAIAVGFVVTVSGVALGLAAGSTVESPSVDYWIVPEDGGDGPTALPVGGSRLGEVHGTAARLNADDRIDHATPVLVAPLAVENPRTGEREYVVALGLVPAGDGTRVSGLSTDHLRPGDPHYADGGYDGDWTGEAVLNPAAAERLGVDAGDELRDGSGSGDRSLAVTAVDDGPGAVGGGMVPLALVHLSELQALTGADAGDQADQLLVRTDSRDVKPTLAAAYPRTKVVPSDGFSATAVAESERALAIGLAASLVALVVGVLFVATVMGLEVTADREQLAVLDAVGFSPASRGLVVLAETLAVAACGGVCGVLLGGAGIVATNAVAGHVLSVPSVARFHVALVGYGVGLAVLVGLLAAPYPLLLARRASREGVTR</sequence>
<keyword evidence="10" id="KW-1185">Reference proteome</keyword>
<feature type="transmembrane region" description="Helical" evidence="6">
    <location>
        <begin position="281"/>
        <end position="306"/>
    </location>
</feature>
<protein>
    <submittedName>
        <fullName evidence="9">ABC transporter permease</fullName>
    </submittedName>
</protein>
<dbReference type="PANTHER" id="PTHR43738:SF3">
    <property type="entry name" value="ABC TRANSPORTER PERMEASE"/>
    <property type="match status" value="1"/>
</dbReference>
<dbReference type="GeneID" id="56039775"/>
<proteinExistence type="predicted"/>
<dbReference type="Proteomes" id="UP000509626">
    <property type="component" value="Chromosome"/>
</dbReference>
<feature type="domain" description="MacB-like periplasmic core" evidence="8">
    <location>
        <begin position="34"/>
        <end position="256"/>
    </location>
</feature>
<dbReference type="RefSeq" id="WP_179270447.1">
    <property type="nucleotide sequence ID" value="NZ_CP058579.1"/>
</dbReference>
<evidence type="ECO:0000256" key="3">
    <source>
        <dbReference type="ARBA" id="ARBA00022692"/>
    </source>
</evidence>
<dbReference type="PANTHER" id="PTHR43738">
    <property type="entry name" value="ABC TRANSPORTER, MEMBRANE PROTEIN"/>
    <property type="match status" value="1"/>
</dbReference>
<evidence type="ECO:0000259" key="7">
    <source>
        <dbReference type="Pfam" id="PF02687"/>
    </source>
</evidence>
<feature type="transmembrane region" description="Helical" evidence="6">
    <location>
        <begin position="374"/>
        <end position="396"/>
    </location>
</feature>
<dbReference type="GO" id="GO:0005886">
    <property type="term" value="C:plasma membrane"/>
    <property type="evidence" value="ECO:0007669"/>
    <property type="project" value="UniProtKB-SubCell"/>
</dbReference>
<evidence type="ECO:0000256" key="5">
    <source>
        <dbReference type="ARBA" id="ARBA00023136"/>
    </source>
</evidence>
<evidence type="ECO:0000256" key="2">
    <source>
        <dbReference type="ARBA" id="ARBA00022475"/>
    </source>
</evidence>
<dbReference type="AlphaFoldDB" id="A0A7D5QIU7"/>
<name>A0A7D5QIU7_9EURY</name>
<keyword evidence="4 6" id="KW-1133">Transmembrane helix</keyword>
<organism evidence="9 10">
    <name type="scientific">Halorarum salinum</name>
    <dbReference type="NCBI Taxonomy" id="2743089"/>
    <lineage>
        <taxon>Archaea</taxon>
        <taxon>Methanobacteriati</taxon>
        <taxon>Methanobacteriota</taxon>
        <taxon>Stenosarchaea group</taxon>
        <taxon>Halobacteria</taxon>
        <taxon>Halobacteriales</taxon>
        <taxon>Haloferacaceae</taxon>
        <taxon>Halorarum</taxon>
    </lineage>
</organism>
<evidence type="ECO:0000259" key="8">
    <source>
        <dbReference type="Pfam" id="PF12704"/>
    </source>
</evidence>
<evidence type="ECO:0000313" key="9">
    <source>
        <dbReference type="EMBL" id="QLG63863.1"/>
    </source>
</evidence>
<dbReference type="Pfam" id="PF02687">
    <property type="entry name" value="FtsX"/>
    <property type="match status" value="1"/>
</dbReference>
<dbReference type="InterPro" id="IPR003838">
    <property type="entry name" value="ABC3_permease_C"/>
</dbReference>
<keyword evidence="5 6" id="KW-0472">Membrane</keyword>
<evidence type="ECO:0000256" key="4">
    <source>
        <dbReference type="ARBA" id="ARBA00022989"/>
    </source>
</evidence>